<evidence type="ECO:0000256" key="6">
    <source>
        <dbReference type="ARBA" id="ARBA00022729"/>
    </source>
</evidence>
<keyword evidence="10" id="KW-0325">Glycoprotein</keyword>
<dbReference type="Pfam" id="PF01821">
    <property type="entry name" value="ANATO"/>
    <property type="match status" value="1"/>
</dbReference>
<gene>
    <name evidence="18" type="primary">FBLN2</name>
</gene>
<evidence type="ECO:0000256" key="4">
    <source>
        <dbReference type="ARBA" id="ARBA00022530"/>
    </source>
</evidence>
<dbReference type="FunFam" id="2.10.25.10:FF:000139">
    <property type="entry name" value="Fibulin-1"/>
    <property type="match status" value="1"/>
</dbReference>
<dbReference type="InterPro" id="IPR049883">
    <property type="entry name" value="NOTCH1_EGF-like"/>
</dbReference>
<comment type="subcellular location">
    <subcellularLocation>
        <location evidence="1">Secreted</location>
        <location evidence="1">Extracellular space</location>
        <location evidence="1">Extracellular matrix</location>
    </subcellularLocation>
</comment>
<dbReference type="InterPro" id="IPR018097">
    <property type="entry name" value="EGF_Ca-bd_CS"/>
</dbReference>
<dbReference type="Ensembl" id="ENSABRT00000012270.1">
    <property type="protein sequence ID" value="ENSABRP00000008614.1"/>
    <property type="gene ID" value="ENSABRG00000007418.1"/>
</dbReference>
<dbReference type="FunFam" id="2.10.25.10:FF:000341">
    <property type="entry name" value="Fibulin 2"/>
    <property type="match status" value="1"/>
</dbReference>
<dbReference type="FunFam" id="2.10.25.10:FF:000324">
    <property type="entry name" value="Fibulin 2"/>
    <property type="match status" value="1"/>
</dbReference>
<dbReference type="Pfam" id="PF12662">
    <property type="entry name" value="cEGF"/>
    <property type="match status" value="2"/>
</dbReference>
<dbReference type="GO" id="GO:0005509">
    <property type="term" value="F:calcium ion binding"/>
    <property type="evidence" value="ECO:0007669"/>
    <property type="project" value="InterPro"/>
</dbReference>
<feature type="region of interest" description="Disordered" evidence="15">
    <location>
        <begin position="179"/>
        <end position="326"/>
    </location>
</feature>
<evidence type="ECO:0000259" key="17">
    <source>
        <dbReference type="PROSITE" id="PS50026"/>
    </source>
</evidence>
<dbReference type="Pfam" id="PF07645">
    <property type="entry name" value="EGF_CA"/>
    <property type="match status" value="7"/>
</dbReference>
<organism evidence="18 19">
    <name type="scientific">Anser brachyrhynchus</name>
    <name type="common">Pink-footed goose</name>
    <dbReference type="NCBI Taxonomy" id="132585"/>
    <lineage>
        <taxon>Eukaryota</taxon>
        <taxon>Metazoa</taxon>
        <taxon>Chordata</taxon>
        <taxon>Craniata</taxon>
        <taxon>Vertebrata</taxon>
        <taxon>Euteleostomi</taxon>
        <taxon>Archelosauria</taxon>
        <taxon>Archosauria</taxon>
        <taxon>Dinosauria</taxon>
        <taxon>Saurischia</taxon>
        <taxon>Theropoda</taxon>
        <taxon>Coelurosauria</taxon>
        <taxon>Aves</taxon>
        <taxon>Neognathae</taxon>
        <taxon>Galloanserae</taxon>
        <taxon>Anseriformes</taxon>
        <taxon>Anatidae</taxon>
        <taxon>Anserinae</taxon>
        <taxon>Anser</taxon>
    </lineage>
</organism>
<feature type="domain" description="EGF-like" evidence="17">
    <location>
        <begin position="839"/>
        <end position="880"/>
    </location>
</feature>
<keyword evidence="3" id="KW-0964">Secreted</keyword>
<dbReference type="InterPro" id="IPR000020">
    <property type="entry name" value="Anaphylatoxin/fibulin"/>
</dbReference>
<evidence type="ECO:0000256" key="13">
    <source>
        <dbReference type="ARBA" id="ARBA00074615"/>
    </source>
</evidence>
<comment type="function">
    <text evidence="11">Its binding to fibronectin and some other ligands is calcium dependent. May act as an adapter that mediates the interaction between FBN1 and ELN.</text>
</comment>
<dbReference type="PROSITE" id="PS01177">
    <property type="entry name" value="ANAPHYLATOXIN_1"/>
    <property type="match status" value="1"/>
</dbReference>
<evidence type="ECO:0000256" key="12">
    <source>
        <dbReference type="ARBA" id="ARBA00063457"/>
    </source>
</evidence>
<evidence type="ECO:0000256" key="3">
    <source>
        <dbReference type="ARBA" id="ARBA00022525"/>
    </source>
</evidence>
<dbReference type="FunFam" id="2.10.25.10:FF:000578">
    <property type="entry name" value="Fibulin 2"/>
    <property type="match status" value="1"/>
</dbReference>
<keyword evidence="19" id="KW-1185">Reference proteome</keyword>
<reference evidence="18" key="2">
    <citation type="submission" date="2025-09" db="UniProtKB">
        <authorList>
            <consortium name="Ensembl"/>
        </authorList>
    </citation>
    <scope>IDENTIFICATION</scope>
</reference>
<sequence length="1122" mass="123890">MRKGNSGKHCRFGADSISHGQRDCTGAECQPLDNCIEDVLEPGECCATCLQHGCTCEGYQYYDCVNVGFINGKVPEGQSYFVDFGSTECSCPKGGGKISCQFMLCPELPPNCIDAVVPADGCPQCGRIGCLHEGQKYVAGHTFHMPPCKVCHCPNAGGELMCYQLPDCNTFALNTVSPMDTEDNEPERHYDDPYSYDQEAPEGDNTQVESPKKYRTTTSTPPEHTTQERAPHSKMKKHARKEDPGNSIHLGLKEVNLTEPSPAKSSHETQEGNAFPKVKFSATTSPPVALKEDRSQSSQKQSQTLYRYHPEEDGDPNSIHANPRLPEGSTRELIESCCGAGQQWAIDNGECTEIPVSGVDGDICRIAQKQCCISTIKENSCLAGMIAAKDGDVCGPEESDTCGGSSYKQCCDCCNLGLRLRSEGKTCESNINLGYPCSHVMLSCCEGGDHFIQPEIKRHPEPLPTVTPEKVSEMEDHNEALSISNEAELSNNLPGDDLDECLLYGGELCQHLCINTVGSYKCSCFPEFTLQEDGTSYPDGGQVTSLEAEPTAPPAASPAQPLLIVSLQEEQDKCKDNGPCKHICNVVEENVVCSCLSGYTIMGDGISCEDLDECLTGAHACSRGQLCVNTLGSFYCVNHRVICAEGFILNRHRKCVDINECVTDTHTCQRREHCVNTMGSFKCLQELSCQPGYELKDGECVDIDECERGTHSCKVNFVCQNTEGSFYCESKQRCMDGFLQDPEGNCVDINECTSLPEPCKPGFNCINTVGSYTCQRNTLTCSRGYHSNEEGTRCVDVDECQTGVHRCGEGQICHNLPGAYRCDCKMGYQYDAFSRTCIDINECWNYPGRLCQHTCENTPGSYHCTCSSGFRLSYDGKHCEDVNECDASPCSQECANVYGSYQCYCRQGFQLAEDGHSCKDIDECTQSAGILCTFRCVNVPGSYQCACPEQGYTMAANGRTCRDIDECAIGTHNCSAAESCYNIQGSFRCLSFECPSNYRKVSDMRCERISCFNYLDCQNTPVRITYYQLNFQTNIMVPAHIFRIGPSPAYAGDNIILTINKGNEENYFSTRRLNSYTGIVYLQRQVKEPKDFLLDVEMKLWRQGTYTTFLAKIYIFITAHAY</sequence>
<dbReference type="PROSITE" id="PS01186">
    <property type="entry name" value="EGF_2"/>
    <property type="match status" value="3"/>
</dbReference>
<dbReference type="SMART" id="SM00104">
    <property type="entry name" value="ANATO"/>
    <property type="match status" value="3"/>
</dbReference>
<dbReference type="Pfam" id="PF22914">
    <property type="entry name" value="Fibulin_C"/>
    <property type="match status" value="1"/>
</dbReference>
<dbReference type="SMART" id="SM00179">
    <property type="entry name" value="EGF_CA"/>
    <property type="match status" value="10"/>
</dbReference>
<dbReference type="FunFam" id="2.10.25.10:FF:000010">
    <property type="entry name" value="Pro-epidermal growth factor"/>
    <property type="match status" value="1"/>
</dbReference>
<comment type="caution">
    <text evidence="14">Lacks conserved residue(s) required for the propagation of feature annotation.</text>
</comment>
<dbReference type="FunFam" id="2.10.25.10:FF:000630">
    <property type="entry name" value="Fibulin 2"/>
    <property type="match status" value="1"/>
</dbReference>
<evidence type="ECO:0000256" key="7">
    <source>
        <dbReference type="ARBA" id="ARBA00022737"/>
    </source>
</evidence>
<dbReference type="AlphaFoldDB" id="A0A8B9BS59"/>
<dbReference type="InterPro" id="IPR050751">
    <property type="entry name" value="ECM_structural_protein"/>
</dbReference>
<dbReference type="FunFam" id="2.10.25.10:FF:000108">
    <property type="entry name" value="Fibulin-1"/>
    <property type="match status" value="1"/>
</dbReference>
<dbReference type="SUPFAM" id="SSF57196">
    <property type="entry name" value="EGF/Laminin"/>
    <property type="match status" value="1"/>
</dbReference>
<keyword evidence="9" id="KW-1015">Disulfide bond</keyword>
<dbReference type="InterPro" id="IPR001881">
    <property type="entry name" value="EGF-like_Ca-bd_dom"/>
</dbReference>
<keyword evidence="5 14" id="KW-0245">EGF-like domain</keyword>
<feature type="domain" description="Anaphylatoxin-like" evidence="16">
    <location>
        <begin position="380"/>
        <end position="411"/>
    </location>
</feature>
<dbReference type="FunFam" id="2.10.25.10:FF:000078">
    <property type="entry name" value="Fibulin-1"/>
    <property type="match status" value="2"/>
</dbReference>
<dbReference type="InterPro" id="IPR000742">
    <property type="entry name" value="EGF"/>
</dbReference>
<protein>
    <recommendedName>
        <fullName evidence="13">Fibulin-2</fullName>
    </recommendedName>
</protein>
<dbReference type="InterPro" id="IPR056612">
    <property type="entry name" value="FIBL-2_dom"/>
</dbReference>
<dbReference type="Pfam" id="PF24532">
    <property type="entry name" value="FIBL-2"/>
    <property type="match status" value="1"/>
</dbReference>
<evidence type="ECO:0000256" key="5">
    <source>
        <dbReference type="ARBA" id="ARBA00022536"/>
    </source>
</evidence>
<dbReference type="PANTHER" id="PTHR24034">
    <property type="entry name" value="EGF-LIKE DOMAIN-CONTAINING PROTEIN"/>
    <property type="match status" value="1"/>
</dbReference>
<evidence type="ECO:0000256" key="10">
    <source>
        <dbReference type="ARBA" id="ARBA00023180"/>
    </source>
</evidence>
<dbReference type="GeneTree" id="ENSGT00940000156047"/>
<dbReference type="SMART" id="SM00181">
    <property type="entry name" value="EGF"/>
    <property type="match status" value="11"/>
</dbReference>
<dbReference type="PROSITE" id="PS00010">
    <property type="entry name" value="ASX_HYDROXYL"/>
    <property type="match status" value="4"/>
</dbReference>
<dbReference type="PROSITE" id="PS01178">
    <property type="entry name" value="ANAPHYLATOXIN_2"/>
    <property type="match status" value="3"/>
</dbReference>
<evidence type="ECO:0000256" key="8">
    <source>
        <dbReference type="ARBA" id="ARBA00022837"/>
    </source>
</evidence>
<dbReference type="InterPro" id="IPR009030">
    <property type="entry name" value="Growth_fac_rcpt_cys_sf"/>
</dbReference>
<feature type="domain" description="Anaphylatoxin-like" evidence="16">
    <location>
        <begin position="413"/>
        <end position="445"/>
    </location>
</feature>
<dbReference type="Proteomes" id="UP000694426">
    <property type="component" value="Unplaced"/>
</dbReference>
<comment type="similarity">
    <text evidence="2">Belongs to the fibulin family.</text>
</comment>
<evidence type="ECO:0000256" key="15">
    <source>
        <dbReference type="SAM" id="MobiDB-lite"/>
    </source>
</evidence>
<feature type="domain" description="EGF-like" evidence="17">
    <location>
        <begin position="796"/>
        <end position="834"/>
    </location>
</feature>
<dbReference type="GO" id="GO:0005576">
    <property type="term" value="C:extracellular region"/>
    <property type="evidence" value="ECO:0007669"/>
    <property type="project" value="InterPro"/>
</dbReference>
<keyword evidence="4" id="KW-0272">Extracellular matrix</keyword>
<dbReference type="PROSITE" id="PS01187">
    <property type="entry name" value="EGF_CA"/>
    <property type="match status" value="4"/>
</dbReference>
<reference evidence="18" key="1">
    <citation type="submission" date="2025-08" db="UniProtKB">
        <authorList>
            <consortium name="Ensembl"/>
        </authorList>
    </citation>
    <scope>IDENTIFICATION</scope>
</reference>
<keyword evidence="7" id="KW-0677">Repeat</keyword>
<evidence type="ECO:0000313" key="18">
    <source>
        <dbReference type="Ensembl" id="ENSABRP00000008614.1"/>
    </source>
</evidence>
<evidence type="ECO:0000256" key="2">
    <source>
        <dbReference type="ARBA" id="ARBA00006127"/>
    </source>
</evidence>
<feature type="domain" description="Anaphylatoxin-like" evidence="16">
    <location>
        <begin position="337"/>
        <end position="372"/>
    </location>
</feature>
<evidence type="ECO:0000313" key="19">
    <source>
        <dbReference type="Proteomes" id="UP000694426"/>
    </source>
</evidence>
<keyword evidence="8" id="KW-0106">Calcium</keyword>
<dbReference type="InterPro" id="IPR000152">
    <property type="entry name" value="EGF-type_Asp/Asn_hydroxyl_site"/>
</dbReference>
<comment type="subunit">
    <text evidence="12">Homotrimer; disulfide-linked. Interacts with LAMA2. Interacts with FBN1 (via N-terminal domain). Forms a ternary complex with ELN and FBN1.</text>
</comment>
<evidence type="ECO:0000256" key="11">
    <source>
        <dbReference type="ARBA" id="ARBA00053524"/>
    </source>
</evidence>
<proteinExistence type="inferred from homology"/>
<feature type="compositionally biased region" description="Polar residues" evidence="15">
    <location>
        <begin position="296"/>
        <end position="305"/>
    </location>
</feature>
<keyword evidence="6" id="KW-0732">Signal</keyword>
<evidence type="ECO:0000256" key="9">
    <source>
        <dbReference type="ARBA" id="ARBA00023157"/>
    </source>
</evidence>
<evidence type="ECO:0000256" key="14">
    <source>
        <dbReference type="PROSITE-ProRule" id="PRU00076"/>
    </source>
</evidence>
<dbReference type="SUPFAM" id="SSF57184">
    <property type="entry name" value="Growth factor receptor domain"/>
    <property type="match status" value="4"/>
</dbReference>
<evidence type="ECO:0000256" key="1">
    <source>
        <dbReference type="ARBA" id="ARBA00004498"/>
    </source>
</evidence>
<dbReference type="Gene3D" id="2.10.25.10">
    <property type="entry name" value="Laminin"/>
    <property type="match status" value="11"/>
</dbReference>
<dbReference type="PROSITE" id="PS50026">
    <property type="entry name" value="EGF_3"/>
    <property type="match status" value="2"/>
</dbReference>
<name>A0A8B9BS59_9AVES</name>
<dbReference type="PANTHER" id="PTHR24034:SF158">
    <property type="entry name" value="FIBULIN 2"/>
    <property type="match status" value="1"/>
</dbReference>
<dbReference type="InterPro" id="IPR055088">
    <property type="entry name" value="Fibulin_C"/>
</dbReference>
<accession>A0A8B9BS59</accession>
<evidence type="ECO:0000259" key="16">
    <source>
        <dbReference type="PROSITE" id="PS01178"/>
    </source>
</evidence>
<dbReference type="CDD" id="cd00054">
    <property type="entry name" value="EGF_CA"/>
    <property type="match status" value="6"/>
</dbReference>
<dbReference type="InterPro" id="IPR026823">
    <property type="entry name" value="cEGF"/>
</dbReference>